<proteinExistence type="predicted"/>
<gene>
    <name evidence="3" type="ORF">EYZ11_013270</name>
</gene>
<dbReference type="PANTHER" id="PTHR44013:SF5">
    <property type="entry name" value="OXIDOREDUCTASE, PUTATIVE (AFU_ORTHOLOGUE AFUA_5G01290)-RELATED"/>
    <property type="match status" value="1"/>
</dbReference>
<evidence type="ECO:0000256" key="1">
    <source>
        <dbReference type="SAM" id="MobiDB-lite"/>
    </source>
</evidence>
<dbReference type="InterPro" id="IPR036291">
    <property type="entry name" value="NAD(P)-bd_dom_sf"/>
</dbReference>
<dbReference type="PANTHER" id="PTHR44013">
    <property type="entry name" value="ZINC-TYPE ALCOHOL DEHYDROGENASE-LIKE PROTEIN C16A3.02C"/>
    <property type="match status" value="1"/>
</dbReference>
<dbReference type="GO" id="GO:0016491">
    <property type="term" value="F:oxidoreductase activity"/>
    <property type="evidence" value="ECO:0007669"/>
    <property type="project" value="InterPro"/>
</dbReference>
<dbReference type="SUPFAM" id="SSF50129">
    <property type="entry name" value="GroES-like"/>
    <property type="match status" value="1"/>
</dbReference>
<dbReference type="VEuPathDB" id="FungiDB:EYZ11_013270"/>
<dbReference type="InterPro" id="IPR011032">
    <property type="entry name" value="GroES-like_sf"/>
</dbReference>
<dbReference type="CDD" id="cd05289">
    <property type="entry name" value="MDR_like_2"/>
    <property type="match status" value="1"/>
</dbReference>
<dbReference type="Gene3D" id="3.40.50.720">
    <property type="entry name" value="NAD(P)-binding Rossmann-like Domain"/>
    <property type="match status" value="1"/>
</dbReference>
<evidence type="ECO:0000259" key="2">
    <source>
        <dbReference type="SMART" id="SM00829"/>
    </source>
</evidence>
<feature type="compositionally biased region" description="Basic and acidic residues" evidence="1">
    <location>
        <begin position="9"/>
        <end position="18"/>
    </location>
</feature>
<keyword evidence="4" id="KW-1185">Reference proteome</keyword>
<dbReference type="InterPro" id="IPR052733">
    <property type="entry name" value="Chloroplast_QOR"/>
</dbReference>
<dbReference type="AlphaFoldDB" id="A0A4V3UMH6"/>
<feature type="domain" description="Enoyl reductase (ER)" evidence="2">
    <location>
        <begin position="61"/>
        <end position="366"/>
    </location>
</feature>
<protein>
    <recommendedName>
        <fullName evidence="2">Enoyl reductase (ER) domain-containing protein</fullName>
    </recommendedName>
</protein>
<comment type="caution">
    <text evidence="3">The sequence shown here is derived from an EMBL/GenBank/DDBJ whole genome shotgun (WGS) entry which is preliminary data.</text>
</comment>
<accession>A0A4V3UMH6</accession>
<evidence type="ECO:0000313" key="4">
    <source>
        <dbReference type="Proteomes" id="UP000308092"/>
    </source>
</evidence>
<dbReference type="Pfam" id="PF13602">
    <property type="entry name" value="ADH_zinc_N_2"/>
    <property type="match status" value="1"/>
</dbReference>
<evidence type="ECO:0000313" key="3">
    <source>
        <dbReference type="EMBL" id="THC87284.1"/>
    </source>
</evidence>
<sequence length="376" mass="41655">MQRARVRAGKPEKLEHSSPQRFNIGAENPRKISRTKRNTRKYATFPTNSSTLTLLQPDLSSTRLELVDRPIPIANPDANEHLIRVHCTAPCAGELGWYAYVSLPDREPVPCDDMAGTVVTAPPNSPFQPGDEVYARSTFNRPGCARDYTVVVTDELARRPQNLSWAESAATPLSAETAWQALFEQSGIGGFSSSAWKGKRILVTAASSSTGMWLVQLGRIIGAQIIGTCGPNNVDLVRGLGAVDVVNYRSQSLREWGQNEENKVDLVIDCIGGQSLEDAWRCVRDQGIVISICRSPNEVKPAEVTAKEVRGLFFIMTPRRSDLEEITKLVEAGECRPLVDSVWPLEQFQSVFDRVEGRHARGKVVMDLRLNRKLES</sequence>
<name>A0A4V3UMH6_9EURO</name>
<dbReference type="Proteomes" id="UP000308092">
    <property type="component" value="Unassembled WGS sequence"/>
</dbReference>
<reference evidence="3 4" key="1">
    <citation type="submission" date="2019-03" db="EMBL/GenBank/DDBJ databases">
        <title>The genome sequence of a newly discovered highly antifungal drug resistant Aspergillus species, Aspergillus tanneri NIH 1004.</title>
        <authorList>
            <person name="Mounaud S."/>
            <person name="Singh I."/>
            <person name="Joardar V."/>
            <person name="Pakala S."/>
            <person name="Pakala S."/>
            <person name="Venepally P."/>
            <person name="Hoover J."/>
            <person name="Nierman W."/>
            <person name="Chung J."/>
            <person name="Losada L."/>
        </authorList>
    </citation>
    <scope>NUCLEOTIDE SEQUENCE [LARGE SCALE GENOMIC DNA]</scope>
    <source>
        <strain evidence="3 4">NIH1004</strain>
    </source>
</reference>
<dbReference type="SMART" id="SM00829">
    <property type="entry name" value="PKS_ER"/>
    <property type="match status" value="1"/>
</dbReference>
<dbReference type="Gene3D" id="3.90.180.10">
    <property type="entry name" value="Medium-chain alcohol dehydrogenases, catalytic domain"/>
    <property type="match status" value="1"/>
</dbReference>
<dbReference type="InterPro" id="IPR020843">
    <property type="entry name" value="ER"/>
</dbReference>
<dbReference type="SUPFAM" id="SSF51735">
    <property type="entry name" value="NAD(P)-binding Rossmann-fold domains"/>
    <property type="match status" value="1"/>
</dbReference>
<dbReference type="EMBL" id="SOSA01001315">
    <property type="protein sequence ID" value="THC87284.1"/>
    <property type="molecule type" value="Genomic_DNA"/>
</dbReference>
<organism evidence="3 4">
    <name type="scientific">Aspergillus tanneri</name>
    <dbReference type="NCBI Taxonomy" id="1220188"/>
    <lineage>
        <taxon>Eukaryota</taxon>
        <taxon>Fungi</taxon>
        <taxon>Dikarya</taxon>
        <taxon>Ascomycota</taxon>
        <taxon>Pezizomycotina</taxon>
        <taxon>Eurotiomycetes</taxon>
        <taxon>Eurotiomycetidae</taxon>
        <taxon>Eurotiales</taxon>
        <taxon>Aspergillaceae</taxon>
        <taxon>Aspergillus</taxon>
        <taxon>Aspergillus subgen. Circumdati</taxon>
    </lineage>
</organism>
<dbReference type="STRING" id="1220188.A0A4V3UMH6"/>
<feature type="region of interest" description="Disordered" evidence="1">
    <location>
        <begin position="1"/>
        <end position="31"/>
    </location>
</feature>